<reference evidence="2 4" key="2">
    <citation type="journal article" date="2014" name="BMC Genomics">
        <title>An improved genome release (version Mt4.0) for the model legume Medicago truncatula.</title>
        <authorList>
            <person name="Tang H."/>
            <person name="Krishnakumar V."/>
            <person name="Bidwell S."/>
            <person name="Rosen B."/>
            <person name="Chan A."/>
            <person name="Zhou S."/>
            <person name="Gentzbittel L."/>
            <person name="Childs K.L."/>
            <person name="Yandell M."/>
            <person name="Gundlach H."/>
            <person name="Mayer K.F."/>
            <person name="Schwartz D.C."/>
            <person name="Town C.D."/>
        </authorList>
    </citation>
    <scope>GENOME REANNOTATION</scope>
    <source>
        <strain evidence="2">A17</strain>
        <strain evidence="3 4">cv. Jemalong A17</strain>
    </source>
</reference>
<organism evidence="2 4">
    <name type="scientific">Medicago truncatula</name>
    <name type="common">Barrel medic</name>
    <name type="synonym">Medicago tribuloides</name>
    <dbReference type="NCBI Taxonomy" id="3880"/>
    <lineage>
        <taxon>Eukaryota</taxon>
        <taxon>Viridiplantae</taxon>
        <taxon>Streptophyta</taxon>
        <taxon>Embryophyta</taxon>
        <taxon>Tracheophyta</taxon>
        <taxon>Spermatophyta</taxon>
        <taxon>Magnoliopsida</taxon>
        <taxon>eudicotyledons</taxon>
        <taxon>Gunneridae</taxon>
        <taxon>Pentapetalae</taxon>
        <taxon>rosids</taxon>
        <taxon>fabids</taxon>
        <taxon>Fabales</taxon>
        <taxon>Fabaceae</taxon>
        <taxon>Papilionoideae</taxon>
        <taxon>50 kb inversion clade</taxon>
        <taxon>NPAAA clade</taxon>
        <taxon>Hologalegina</taxon>
        <taxon>IRL clade</taxon>
        <taxon>Trifolieae</taxon>
        <taxon>Medicago</taxon>
    </lineage>
</organism>
<protein>
    <submittedName>
        <fullName evidence="2">Transmembrane protein, putative</fullName>
    </submittedName>
</protein>
<reference evidence="3" key="3">
    <citation type="submission" date="2015-04" db="UniProtKB">
        <authorList>
            <consortium name="EnsemblPlants"/>
        </authorList>
    </citation>
    <scope>IDENTIFICATION</scope>
    <source>
        <strain evidence="3">cv. Jemalong A17</strain>
    </source>
</reference>
<dbReference type="Proteomes" id="UP000002051">
    <property type="component" value="Unassembled WGS sequence"/>
</dbReference>
<dbReference type="AlphaFoldDB" id="A0A072VEJ9"/>
<evidence type="ECO:0000313" key="2">
    <source>
        <dbReference type="EMBL" id="KEH40419.1"/>
    </source>
</evidence>
<keyword evidence="1" id="KW-0472">Membrane</keyword>
<gene>
    <name evidence="2" type="ordered locus">MTR_1g028570</name>
</gene>
<name>A0A072VEJ9_MEDTR</name>
<accession>A0A072VEJ9</accession>
<dbReference type="EMBL" id="CM001217">
    <property type="protein sequence ID" value="KEH40419.1"/>
    <property type="molecule type" value="Genomic_DNA"/>
</dbReference>
<feature type="transmembrane region" description="Helical" evidence="1">
    <location>
        <begin position="86"/>
        <end position="105"/>
    </location>
</feature>
<reference evidence="2 4" key="1">
    <citation type="journal article" date="2011" name="Nature">
        <title>The Medicago genome provides insight into the evolution of rhizobial symbioses.</title>
        <authorList>
            <person name="Young N.D."/>
            <person name="Debelle F."/>
            <person name="Oldroyd G.E."/>
            <person name="Geurts R."/>
            <person name="Cannon S.B."/>
            <person name="Udvardi M.K."/>
            <person name="Benedito V.A."/>
            <person name="Mayer K.F."/>
            <person name="Gouzy J."/>
            <person name="Schoof H."/>
            <person name="Van de Peer Y."/>
            <person name="Proost S."/>
            <person name="Cook D.R."/>
            <person name="Meyers B.C."/>
            <person name="Spannagl M."/>
            <person name="Cheung F."/>
            <person name="De Mita S."/>
            <person name="Krishnakumar V."/>
            <person name="Gundlach H."/>
            <person name="Zhou S."/>
            <person name="Mudge J."/>
            <person name="Bharti A.K."/>
            <person name="Murray J.D."/>
            <person name="Naoumkina M.A."/>
            <person name="Rosen B."/>
            <person name="Silverstein K.A."/>
            <person name="Tang H."/>
            <person name="Rombauts S."/>
            <person name="Zhao P.X."/>
            <person name="Zhou P."/>
            <person name="Barbe V."/>
            <person name="Bardou P."/>
            <person name="Bechner M."/>
            <person name="Bellec A."/>
            <person name="Berger A."/>
            <person name="Berges H."/>
            <person name="Bidwell S."/>
            <person name="Bisseling T."/>
            <person name="Choisne N."/>
            <person name="Couloux A."/>
            <person name="Denny R."/>
            <person name="Deshpande S."/>
            <person name="Dai X."/>
            <person name="Doyle J.J."/>
            <person name="Dudez A.M."/>
            <person name="Farmer A.D."/>
            <person name="Fouteau S."/>
            <person name="Franken C."/>
            <person name="Gibelin C."/>
            <person name="Gish J."/>
            <person name="Goldstein S."/>
            <person name="Gonzalez A.J."/>
            <person name="Green P.J."/>
            <person name="Hallab A."/>
            <person name="Hartog M."/>
            <person name="Hua A."/>
            <person name="Humphray S.J."/>
            <person name="Jeong D.H."/>
            <person name="Jing Y."/>
            <person name="Jocker A."/>
            <person name="Kenton S.M."/>
            <person name="Kim D.J."/>
            <person name="Klee K."/>
            <person name="Lai H."/>
            <person name="Lang C."/>
            <person name="Lin S."/>
            <person name="Macmil S.L."/>
            <person name="Magdelenat G."/>
            <person name="Matthews L."/>
            <person name="McCorrison J."/>
            <person name="Monaghan E.L."/>
            <person name="Mun J.H."/>
            <person name="Najar F.Z."/>
            <person name="Nicholson C."/>
            <person name="Noirot C."/>
            <person name="O'Bleness M."/>
            <person name="Paule C.R."/>
            <person name="Poulain J."/>
            <person name="Prion F."/>
            <person name="Qin B."/>
            <person name="Qu C."/>
            <person name="Retzel E.F."/>
            <person name="Riddle C."/>
            <person name="Sallet E."/>
            <person name="Samain S."/>
            <person name="Samson N."/>
            <person name="Sanders I."/>
            <person name="Saurat O."/>
            <person name="Scarpelli C."/>
            <person name="Schiex T."/>
            <person name="Segurens B."/>
            <person name="Severin A.J."/>
            <person name="Sherrier D.J."/>
            <person name="Shi R."/>
            <person name="Sims S."/>
            <person name="Singer S.R."/>
            <person name="Sinharoy S."/>
            <person name="Sterck L."/>
            <person name="Viollet A."/>
            <person name="Wang B.B."/>
            <person name="Wang K."/>
            <person name="Wang M."/>
            <person name="Wang X."/>
            <person name="Warfsmann J."/>
            <person name="Weissenbach J."/>
            <person name="White D.D."/>
            <person name="White J.D."/>
            <person name="Wiley G.B."/>
            <person name="Wincker P."/>
            <person name="Xing Y."/>
            <person name="Yang L."/>
            <person name="Yao Z."/>
            <person name="Ying F."/>
            <person name="Zhai J."/>
            <person name="Zhou L."/>
            <person name="Zuber A."/>
            <person name="Denarie J."/>
            <person name="Dixon R.A."/>
            <person name="May G.D."/>
            <person name="Schwartz D.C."/>
            <person name="Rogers J."/>
            <person name="Quetier F."/>
            <person name="Town C.D."/>
            <person name="Roe B.A."/>
        </authorList>
    </citation>
    <scope>NUCLEOTIDE SEQUENCE [LARGE SCALE GENOMIC DNA]</scope>
    <source>
        <strain evidence="2">A17</strain>
        <strain evidence="3 4">cv. Jemalong A17</strain>
    </source>
</reference>
<keyword evidence="1 2" id="KW-0812">Transmembrane</keyword>
<keyword evidence="1" id="KW-1133">Transmembrane helix</keyword>
<dbReference type="EnsemblPlants" id="KEH40419">
    <property type="protein sequence ID" value="KEH40419"/>
    <property type="gene ID" value="MTR_1g028570"/>
</dbReference>
<evidence type="ECO:0000313" key="4">
    <source>
        <dbReference type="Proteomes" id="UP000002051"/>
    </source>
</evidence>
<dbReference type="HOGENOM" id="CLU_1962822_0_0_1"/>
<sequence length="128" mass="14596">MAVYIKGRREYKLLQLASTTFNKIAAVHIMTLWKLWTPLEPIYRSDIINASSTDRRQVKRESDGVVLAIAEICKESRFKRLTADNIILVISWCFISTIHMGTSIFKGKITGIMSTKSWNNKVGGGWYP</sequence>
<keyword evidence="4" id="KW-1185">Reference proteome</keyword>
<evidence type="ECO:0000256" key="1">
    <source>
        <dbReference type="SAM" id="Phobius"/>
    </source>
</evidence>
<proteinExistence type="predicted"/>
<evidence type="ECO:0000313" key="3">
    <source>
        <dbReference type="EnsemblPlants" id="KEH40419"/>
    </source>
</evidence>